<keyword evidence="6" id="KW-1185">Reference proteome</keyword>
<dbReference type="EMBL" id="LWDD02000207">
    <property type="protein sequence ID" value="KAE8262735.1"/>
    <property type="molecule type" value="Genomic_DNA"/>
</dbReference>
<name>A0A177UFW5_9BASI</name>
<dbReference type="GO" id="GO:0006888">
    <property type="term" value="P:endoplasmic reticulum to Golgi vesicle-mediated transport"/>
    <property type="evidence" value="ECO:0007669"/>
    <property type="project" value="InterPro"/>
</dbReference>
<evidence type="ECO:0000256" key="1">
    <source>
        <dbReference type="ARBA" id="ARBA00006626"/>
    </source>
</evidence>
<dbReference type="AlphaFoldDB" id="A0A177UFW5"/>
<dbReference type="InterPro" id="IPR006722">
    <property type="entry name" value="Sedlin"/>
</dbReference>
<reference evidence="4" key="2">
    <citation type="journal article" date="2019" name="IMA Fungus">
        <title>Genome sequencing and comparison of five Tilletia species to identify candidate genes for the detection of regulated species infecting wheat.</title>
        <authorList>
            <person name="Nguyen H.D.T."/>
            <person name="Sultana T."/>
            <person name="Kesanakurti P."/>
            <person name="Hambleton S."/>
        </authorList>
    </citation>
    <scope>NUCLEOTIDE SEQUENCE</scope>
    <source>
        <strain evidence="4">DAOMC 238032</strain>
    </source>
</reference>
<organism evidence="4 5">
    <name type="scientific">Tilletia caries</name>
    <name type="common">wheat bunt fungus</name>
    <dbReference type="NCBI Taxonomy" id="13290"/>
    <lineage>
        <taxon>Eukaryota</taxon>
        <taxon>Fungi</taxon>
        <taxon>Dikarya</taxon>
        <taxon>Basidiomycota</taxon>
        <taxon>Ustilaginomycotina</taxon>
        <taxon>Exobasidiomycetes</taxon>
        <taxon>Tilletiales</taxon>
        <taxon>Tilletiaceae</taxon>
        <taxon>Tilletia</taxon>
    </lineage>
</organism>
<comment type="similarity">
    <text evidence="1">Belongs to the TRAPP small subunits family. Sedlin subfamily.</text>
</comment>
<gene>
    <name evidence="4" type="ORF">A4X03_0g2222</name>
    <name evidence="3" type="ORF">JKIAZH3_G8723</name>
</gene>
<comment type="caution">
    <text evidence="4">The sequence shown here is derived from an EMBL/GenBank/DDBJ whole genome shotgun (WGS) entry which is preliminary data.</text>
</comment>
<dbReference type="Pfam" id="PF04628">
    <property type="entry name" value="Sedlin_N"/>
    <property type="match status" value="1"/>
</dbReference>
<evidence type="ECO:0000313" key="5">
    <source>
        <dbReference type="Proteomes" id="UP000077671"/>
    </source>
</evidence>
<dbReference type="EMBL" id="CAJHJG010007049">
    <property type="protein sequence ID" value="CAD6962304.1"/>
    <property type="molecule type" value="Genomic_DNA"/>
</dbReference>
<evidence type="ECO:0000313" key="4">
    <source>
        <dbReference type="EMBL" id="KAE8262735.1"/>
    </source>
</evidence>
<reference evidence="3" key="3">
    <citation type="submission" date="2020-10" db="EMBL/GenBank/DDBJ databases">
        <authorList>
            <person name="Sedaghatjoo S."/>
        </authorList>
    </citation>
    <scope>NUCLEOTIDE SEQUENCE</scope>
    <source>
        <strain evidence="3">AZH3</strain>
    </source>
</reference>
<accession>A0A177UFW5</accession>
<dbReference type="PANTHER" id="PTHR12403">
    <property type="entry name" value="TRAFFICKING PROTEIN PARTICLE COMPLEX SUBUNIT 2"/>
    <property type="match status" value="1"/>
</dbReference>
<protein>
    <recommendedName>
        <fullName evidence="2">Trafficking protein particle complex subunit 2-like protein</fullName>
    </recommendedName>
</protein>
<dbReference type="CDD" id="cd14854">
    <property type="entry name" value="TRAPPC2L"/>
    <property type="match status" value="1"/>
</dbReference>
<evidence type="ECO:0000313" key="3">
    <source>
        <dbReference type="EMBL" id="CAD6962304.1"/>
    </source>
</evidence>
<dbReference type="SUPFAM" id="SSF64356">
    <property type="entry name" value="SNARE-like"/>
    <property type="match status" value="1"/>
</dbReference>
<reference evidence="4" key="1">
    <citation type="submission" date="2016-04" db="EMBL/GenBank/DDBJ databases">
        <authorList>
            <person name="Nguyen H.D."/>
            <person name="Kesanakurti P."/>
            <person name="Cullis J."/>
            <person name="Levesque C.A."/>
            <person name="Hambleton S."/>
        </authorList>
    </citation>
    <scope>NUCLEOTIDE SEQUENCE</scope>
    <source>
        <strain evidence="4">DAOMC 238032</strain>
    </source>
</reference>
<evidence type="ECO:0000256" key="2">
    <source>
        <dbReference type="ARBA" id="ARBA00024408"/>
    </source>
</evidence>
<dbReference type="InterPro" id="IPR044760">
    <property type="entry name" value="TRAPPC2L"/>
</dbReference>
<sequence length="259" mass="26866">MAAPAPSPLHFASTGIACIALISARNTPIYLRAFPSSPAAASAAAATAPSLSSTQHTNVRYEYIANAALDLVEERTSRHAEHYLGLLMTMEDLAVYGFQTSSRVKILVMLPATDLFVRDIDLLTMFRALHTAYLSYIANPFHLLPPIIPSSSSTATSTAVFHPAPTPHSQPASIFSTDPALEQIAALQSLSCRPIRSANFEAHVDRIVGWTPVPPAASAAASASSGRTIGAGKALPVDGAAVQGSGGVGAGQNPAVPVS</sequence>
<dbReference type="Proteomes" id="UP000836402">
    <property type="component" value="Unassembled WGS sequence"/>
</dbReference>
<evidence type="ECO:0000313" key="6">
    <source>
        <dbReference type="Proteomes" id="UP000836402"/>
    </source>
</evidence>
<dbReference type="Proteomes" id="UP000077671">
    <property type="component" value="Unassembled WGS sequence"/>
</dbReference>
<dbReference type="Gene3D" id="3.30.450.70">
    <property type="match status" value="1"/>
</dbReference>
<dbReference type="InterPro" id="IPR011012">
    <property type="entry name" value="Longin-like_dom_sf"/>
</dbReference>
<proteinExistence type="inferred from homology"/>
<dbReference type="GO" id="GO:0005737">
    <property type="term" value="C:cytoplasm"/>
    <property type="evidence" value="ECO:0007669"/>
    <property type="project" value="GOC"/>
</dbReference>